<dbReference type="InterPro" id="IPR000679">
    <property type="entry name" value="Znf_GATA"/>
</dbReference>
<feature type="region of interest" description="Disordered" evidence="5">
    <location>
        <begin position="436"/>
        <end position="478"/>
    </location>
</feature>
<dbReference type="Gene3D" id="3.30.50.10">
    <property type="entry name" value="Erythroid Transcription Factor GATA-1, subunit A"/>
    <property type="match status" value="1"/>
</dbReference>
<keyword evidence="8" id="KW-1185">Reference proteome</keyword>
<dbReference type="PANTHER" id="PTHR45658">
    <property type="entry name" value="GATA TRANSCRIPTION FACTOR"/>
    <property type="match status" value="1"/>
</dbReference>
<feature type="region of interest" description="Disordered" evidence="5">
    <location>
        <begin position="74"/>
        <end position="100"/>
    </location>
</feature>
<feature type="compositionally biased region" description="Basic residues" evidence="5">
    <location>
        <begin position="404"/>
        <end position="421"/>
    </location>
</feature>
<keyword evidence="1" id="KW-0479">Metal-binding</keyword>
<dbReference type="Pfam" id="PF00320">
    <property type="entry name" value="GATA"/>
    <property type="match status" value="1"/>
</dbReference>
<comment type="caution">
    <text evidence="7">The sequence shown here is derived from an EMBL/GenBank/DDBJ whole genome shotgun (WGS) entry which is preliminary data.</text>
</comment>
<evidence type="ECO:0000256" key="1">
    <source>
        <dbReference type="ARBA" id="ARBA00022723"/>
    </source>
</evidence>
<feature type="domain" description="GATA-type" evidence="6">
    <location>
        <begin position="342"/>
        <end position="378"/>
    </location>
</feature>
<dbReference type="SMART" id="SM00401">
    <property type="entry name" value="ZnF_GATA"/>
    <property type="match status" value="1"/>
</dbReference>
<accession>A0ABP9ZDI1</accession>
<organism evidence="7 8">
    <name type="scientific">Mucor flavus</name>
    <dbReference type="NCBI Taxonomy" id="439312"/>
    <lineage>
        <taxon>Eukaryota</taxon>
        <taxon>Fungi</taxon>
        <taxon>Fungi incertae sedis</taxon>
        <taxon>Mucoromycota</taxon>
        <taxon>Mucoromycotina</taxon>
        <taxon>Mucoromycetes</taxon>
        <taxon>Mucorales</taxon>
        <taxon>Mucorineae</taxon>
        <taxon>Mucoraceae</taxon>
        <taxon>Mucor</taxon>
    </lineage>
</organism>
<evidence type="ECO:0000256" key="3">
    <source>
        <dbReference type="ARBA" id="ARBA00022833"/>
    </source>
</evidence>
<feature type="compositionally biased region" description="Basic and acidic residues" evidence="5">
    <location>
        <begin position="74"/>
        <end position="89"/>
    </location>
</feature>
<keyword evidence="3" id="KW-0862">Zinc</keyword>
<evidence type="ECO:0000256" key="5">
    <source>
        <dbReference type="SAM" id="MobiDB-lite"/>
    </source>
</evidence>
<dbReference type="EMBL" id="BAABUK010000039">
    <property type="protein sequence ID" value="GAA5817189.1"/>
    <property type="molecule type" value="Genomic_DNA"/>
</dbReference>
<reference evidence="7 8" key="1">
    <citation type="submission" date="2024-04" db="EMBL/GenBank/DDBJ databases">
        <title>genome sequences of Mucor flavus KT1a and Helicostylum pulchrum KT1b strains isolated from the surface of a dry-aged beef.</title>
        <authorList>
            <person name="Toyotome T."/>
            <person name="Hosono M."/>
            <person name="Torimaru M."/>
            <person name="Fukuda K."/>
            <person name="Mikami N."/>
        </authorList>
    </citation>
    <scope>NUCLEOTIDE SEQUENCE [LARGE SCALE GENOMIC DNA]</scope>
    <source>
        <strain evidence="7 8">KT1a</strain>
    </source>
</reference>
<protein>
    <recommendedName>
        <fullName evidence="6">GATA-type domain-containing protein</fullName>
    </recommendedName>
</protein>
<dbReference type="PANTHER" id="PTHR45658:SF18">
    <property type="entry name" value="PROTEIN GAT2"/>
    <property type="match status" value="1"/>
</dbReference>
<dbReference type="InterPro" id="IPR013088">
    <property type="entry name" value="Znf_NHR/GATA"/>
</dbReference>
<dbReference type="CDD" id="cd00202">
    <property type="entry name" value="ZnF_GATA"/>
    <property type="match status" value="1"/>
</dbReference>
<gene>
    <name evidence="7" type="ORF">MFLAVUS_010732</name>
</gene>
<feature type="compositionally biased region" description="Low complexity" evidence="5">
    <location>
        <begin position="458"/>
        <end position="475"/>
    </location>
</feature>
<dbReference type="SUPFAM" id="SSF57716">
    <property type="entry name" value="Glucocorticoid receptor-like (DNA-binding domain)"/>
    <property type="match status" value="1"/>
</dbReference>
<evidence type="ECO:0000313" key="8">
    <source>
        <dbReference type="Proteomes" id="UP001473302"/>
    </source>
</evidence>
<dbReference type="PROSITE" id="PS50114">
    <property type="entry name" value="GATA_ZN_FINGER_2"/>
    <property type="match status" value="1"/>
</dbReference>
<proteinExistence type="predicted"/>
<evidence type="ECO:0000259" key="6">
    <source>
        <dbReference type="PROSITE" id="PS50114"/>
    </source>
</evidence>
<dbReference type="InterPro" id="IPR051140">
    <property type="entry name" value="GATA_TF"/>
</dbReference>
<feature type="region of interest" description="Disordered" evidence="5">
    <location>
        <begin position="383"/>
        <end position="422"/>
    </location>
</feature>
<evidence type="ECO:0000313" key="7">
    <source>
        <dbReference type="EMBL" id="GAA5817189.1"/>
    </source>
</evidence>
<sequence length="520" mass="58629">MLSTRQEVNGSLLLDAFQLYKLPLHISQDYIDPVDGHVHRFQNRCLGTCSLNSGSIDFPQVTFYEITESEISESKLHQEVSSPEEEHTPESPPNNNNSLDGLASFALNNNNIKGLPPKKRKRRRMIRYEIIFTVDKGPIHLSPEHTFFALPRDAVTERLSESIPHKLIFSFFPQSCGISQNLQCACHSYPPPIVEEASFKTKLEEFAAVCSTSCKLTLPDQSKSEGHVNNIILSNVPHELYRAIKQMVSAYEIMCQNMMELMKLHSERVIHHKSIPETAISLPNQSDDDYQLSKNDDWSSSDEQLAWEKDVKVVSPVIQQQQQQQQQLVQQQQKTVHRNNASTQIKKCLYCGSKSTPMWRRGPQGAGTLCNACGVKWKHGKILNGNDAPDTVVPVPNRRGSKAEKKRKRSSGSHVKRINKKRAIEQPQEYYDTFAVPAPREPPMHPISNWESASSSTSDRSPLESFSSSPNHSPSITNFMDQDIKRDISSLMSYDTETLSVYVGEDAVEAAAVLTLLKRS</sequence>
<evidence type="ECO:0000256" key="4">
    <source>
        <dbReference type="PROSITE-ProRule" id="PRU00094"/>
    </source>
</evidence>
<dbReference type="Proteomes" id="UP001473302">
    <property type="component" value="Unassembled WGS sequence"/>
</dbReference>
<name>A0ABP9ZDI1_9FUNG</name>
<evidence type="ECO:0000256" key="2">
    <source>
        <dbReference type="ARBA" id="ARBA00022771"/>
    </source>
</evidence>
<keyword evidence="2 4" id="KW-0863">Zinc-finger</keyword>